<dbReference type="GO" id="GO:0016020">
    <property type="term" value="C:membrane"/>
    <property type="evidence" value="ECO:0007669"/>
    <property type="project" value="UniProtKB-SubCell"/>
</dbReference>
<evidence type="ECO:0000256" key="2">
    <source>
        <dbReference type="ARBA" id="ARBA00007602"/>
    </source>
</evidence>
<evidence type="ECO:0000256" key="1">
    <source>
        <dbReference type="ARBA" id="ARBA00004141"/>
    </source>
</evidence>
<keyword evidence="7" id="KW-0560">Oxidoreductase</keyword>
<dbReference type="AlphaFoldDB" id="A0A1F6E1A1"/>
<evidence type="ECO:0000256" key="6">
    <source>
        <dbReference type="ARBA" id="ARBA00022989"/>
    </source>
</evidence>
<feature type="transmembrane region" description="Helical" evidence="12">
    <location>
        <begin position="60"/>
        <end position="80"/>
    </location>
</feature>
<keyword evidence="9" id="KW-1015">Disulfide bond</keyword>
<feature type="transmembrane region" description="Helical" evidence="12">
    <location>
        <begin position="106"/>
        <end position="129"/>
    </location>
</feature>
<dbReference type="PANTHER" id="PTHR43469:SF1">
    <property type="entry name" value="SPBETA PROPHAGE-DERIVED DISULFIDE BOND FORMATION PROTEIN B"/>
    <property type="match status" value="1"/>
</dbReference>
<feature type="transmembrane region" description="Helical" evidence="12">
    <location>
        <begin position="34"/>
        <end position="53"/>
    </location>
</feature>
<keyword evidence="6 12" id="KW-1133">Transmembrane helix</keyword>
<accession>A0A1F6E1A1</accession>
<proteinExistence type="inferred from homology"/>
<dbReference type="Proteomes" id="UP000178572">
    <property type="component" value="Unassembled WGS sequence"/>
</dbReference>
<evidence type="ECO:0000256" key="8">
    <source>
        <dbReference type="ARBA" id="ARBA00023136"/>
    </source>
</evidence>
<evidence type="ECO:0008006" key="15">
    <source>
        <dbReference type="Google" id="ProtNLM"/>
    </source>
</evidence>
<reference evidence="13 14" key="1">
    <citation type="journal article" date="2016" name="Nat. Commun.">
        <title>Thousands of microbial genomes shed light on interconnected biogeochemical processes in an aquifer system.</title>
        <authorList>
            <person name="Anantharaman K."/>
            <person name="Brown C.T."/>
            <person name="Hug L.A."/>
            <person name="Sharon I."/>
            <person name="Castelle C.J."/>
            <person name="Probst A.J."/>
            <person name="Thomas B.C."/>
            <person name="Singh A."/>
            <person name="Wilkins M.J."/>
            <person name="Karaoz U."/>
            <person name="Brodie E.L."/>
            <person name="Williams K.H."/>
            <person name="Hubbard S.S."/>
            <person name="Banfield J.F."/>
        </authorList>
    </citation>
    <scope>NUCLEOTIDE SEQUENCE [LARGE SCALE GENOMIC DNA]</scope>
</reference>
<dbReference type="InterPro" id="IPR023380">
    <property type="entry name" value="DsbB-like_sf"/>
</dbReference>
<evidence type="ECO:0000256" key="11">
    <source>
        <dbReference type="ARBA" id="ARBA00023284"/>
    </source>
</evidence>
<dbReference type="PANTHER" id="PTHR43469">
    <property type="entry name" value="DISULFIDE FORMATION PROTEIN-RELATED"/>
    <property type="match status" value="1"/>
</dbReference>
<dbReference type="InterPro" id="IPR012187">
    <property type="entry name" value="Disulphide_bond_form_BdbC"/>
</dbReference>
<comment type="similarity">
    <text evidence="2">Belongs to the DsbB family. BdbC subfamily.</text>
</comment>
<comment type="caution">
    <text evidence="13">The sequence shown here is derived from an EMBL/GenBank/DDBJ whole genome shotgun (WGS) entry which is preliminary data.</text>
</comment>
<evidence type="ECO:0000256" key="7">
    <source>
        <dbReference type="ARBA" id="ARBA00023002"/>
    </source>
</evidence>
<keyword evidence="8 12" id="KW-0472">Membrane</keyword>
<evidence type="ECO:0000256" key="9">
    <source>
        <dbReference type="ARBA" id="ARBA00023157"/>
    </source>
</evidence>
<dbReference type="STRING" id="1798500.A3C21_01335"/>
<name>A0A1F6E1A1_9BACT</name>
<keyword evidence="4 12" id="KW-0812">Transmembrane</keyword>
<evidence type="ECO:0000313" key="13">
    <source>
        <dbReference type="EMBL" id="OGG67443.1"/>
    </source>
</evidence>
<evidence type="ECO:0000313" key="14">
    <source>
        <dbReference type="Proteomes" id="UP000178572"/>
    </source>
</evidence>
<organism evidence="13 14">
    <name type="scientific">Candidatus Kaiserbacteria bacterium RIFCSPHIGHO2_02_FULL_59_21</name>
    <dbReference type="NCBI Taxonomy" id="1798500"/>
    <lineage>
        <taxon>Bacteria</taxon>
        <taxon>Candidatus Kaiseribacteriota</taxon>
    </lineage>
</organism>
<dbReference type="PIRSF" id="PIRSF036659">
    <property type="entry name" value="BdbC"/>
    <property type="match status" value="1"/>
</dbReference>
<evidence type="ECO:0000256" key="4">
    <source>
        <dbReference type="ARBA" id="ARBA00022692"/>
    </source>
</evidence>
<dbReference type="EMBL" id="MFLN01000009">
    <property type="protein sequence ID" value="OGG67443.1"/>
    <property type="molecule type" value="Genomic_DNA"/>
</dbReference>
<evidence type="ECO:0000256" key="12">
    <source>
        <dbReference type="SAM" id="Phobius"/>
    </source>
</evidence>
<evidence type="ECO:0000256" key="3">
    <source>
        <dbReference type="ARBA" id="ARBA00022448"/>
    </source>
</evidence>
<comment type="subcellular location">
    <subcellularLocation>
        <location evidence="1">Membrane</location>
        <topology evidence="1">Multi-pass membrane protein</topology>
    </subcellularLocation>
</comment>
<keyword evidence="11" id="KW-0676">Redox-active center</keyword>
<evidence type="ECO:0000256" key="10">
    <source>
        <dbReference type="ARBA" id="ARBA00023186"/>
    </source>
</evidence>
<keyword evidence="10" id="KW-0143">Chaperone</keyword>
<dbReference type="InterPro" id="IPR003752">
    <property type="entry name" value="DiS_bond_form_DsbB/BdbC"/>
</dbReference>
<sequence>MSSRGLWLGFIFSLGASAATLYYSNVLGIEPCPLCWWQRIFLYPQVLMFGIALYKRDAGIAAYSVALSLAGAGFALYNHALQVLPSGALPCPAAGVSCAQRFVFEFGYITFPLMAFTLFSFLIVLMLFVRRKSSSQRPS</sequence>
<dbReference type="SUPFAM" id="SSF158442">
    <property type="entry name" value="DsbB-like"/>
    <property type="match status" value="1"/>
</dbReference>
<keyword evidence="3" id="KW-0813">Transport</keyword>
<dbReference type="GO" id="GO:0006457">
    <property type="term" value="P:protein folding"/>
    <property type="evidence" value="ECO:0007669"/>
    <property type="project" value="InterPro"/>
</dbReference>
<dbReference type="Gene3D" id="1.20.1550.10">
    <property type="entry name" value="DsbB-like"/>
    <property type="match status" value="1"/>
</dbReference>
<evidence type="ECO:0000256" key="5">
    <source>
        <dbReference type="ARBA" id="ARBA00022982"/>
    </source>
</evidence>
<dbReference type="Pfam" id="PF02600">
    <property type="entry name" value="DsbB"/>
    <property type="match status" value="1"/>
</dbReference>
<gene>
    <name evidence="13" type="ORF">A3C21_01335</name>
</gene>
<keyword evidence="5" id="KW-0249">Electron transport</keyword>
<dbReference type="GO" id="GO:0015035">
    <property type="term" value="F:protein-disulfide reductase activity"/>
    <property type="evidence" value="ECO:0007669"/>
    <property type="project" value="InterPro"/>
</dbReference>
<protein>
    <recommendedName>
        <fullName evidence="15">2-oxoglutarate dehydrogenase</fullName>
    </recommendedName>
</protein>